<dbReference type="RefSeq" id="XP_018297436.1">
    <property type="nucleotide sequence ID" value="XM_018443911.1"/>
</dbReference>
<dbReference type="PANTHER" id="PTHR47150:SF6">
    <property type="entry name" value="OS01G0872900 PROTEIN"/>
    <property type="match status" value="1"/>
</dbReference>
<dbReference type="GeneID" id="29004816"/>
<dbReference type="AlphaFoldDB" id="A0A167QB02"/>
<evidence type="ECO:0000313" key="2">
    <source>
        <dbReference type="Proteomes" id="UP000077315"/>
    </source>
</evidence>
<protein>
    <submittedName>
        <fullName evidence="1">Uncharacterized protein</fullName>
    </submittedName>
</protein>
<feature type="non-terminal residue" evidence="1">
    <location>
        <position position="1"/>
    </location>
</feature>
<accession>A0A167QB02</accession>
<dbReference type="STRING" id="763407.A0A167QB02"/>
<evidence type="ECO:0000313" key="1">
    <source>
        <dbReference type="EMBL" id="OAD79396.1"/>
    </source>
</evidence>
<dbReference type="Pfam" id="PF04827">
    <property type="entry name" value="Plant_tran"/>
    <property type="match status" value="1"/>
</dbReference>
<proteinExistence type="predicted"/>
<feature type="non-terminal residue" evidence="1">
    <location>
        <position position="58"/>
    </location>
</feature>
<name>A0A167QB02_PHYB8</name>
<dbReference type="PANTHER" id="PTHR47150">
    <property type="entry name" value="OS12G0169200 PROTEIN"/>
    <property type="match status" value="1"/>
</dbReference>
<dbReference type="InterPro" id="IPR006912">
    <property type="entry name" value="Harbinger_derived_prot"/>
</dbReference>
<keyword evidence="2" id="KW-1185">Reference proteome</keyword>
<dbReference type="OrthoDB" id="124998at2759"/>
<dbReference type="EMBL" id="KV440972">
    <property type="protein sequence ID" value="OAD79396.1"/>
    <property type="molecule type" value="Genomic_DNA"/>
</dbReference>
<dbReference type="Proteomes" id="UP000077315">
    <property type="component" value="Unassembled WGS sequence"/>
</dbReference>
<dbReference type="VEuPathDB" id="FungiDB:PHYBLDRAFT_95507"/>
<reference evidence="2" key="1">
    <citation type="submission" date="2015-06" db="EMBL/GenBank/DDBJ databases">
        <title>Expansion of signal transduction pathways in fungi by whole-genome duplication.</title>
        <authorList>
            <consortium name="DOE Joint Genome Institute"/>
            <person name="Corrochano L.M."/>
            <person name="Kuo A."/>
            <person name="Marcet-Houben M."/>
            <person name="Polaino S."/>
            <person name="Salamov A."/>
            <person name="Villalobos J.M."/>
            <person name="Alvarez M.I."/>
            <person name="Avalos J."/>
            <person name="Benito E.P."/>
            <person name="Benoit I."/>
            <person name="Burger G."/>
            <person name="Camino L.P."/>
            <person name="Canovas D."/>
            <person name="Cerda-Olmedo E."/>
            <person name="Cheng J.-F."/>
            <person name="Dominguez A."/>
            <person name="Elias M."/>
            <person name="Eslava A.P."/>
            <person name="Glaser F."/>
            <person name="Grimwood J."/>
            <person name="Gutierrez G."/>
            <person name="Heitman J."/>
            <person name="Henrissat B."/>
            <person name="Iturriaga E.A."/>
            <person name="Lang B.F."/>
            <person name="Lavin J.L."/>
            <person name="Lee S."/>
            <person name="Li W."/>
            <person name="Lindquist E."/>
            <person name="Lopez-Garcia S."/>
            <person name="Luque E.M."/>
            <person name="Marcos A.T."/>
            <person name="Martin J."/>
            <person name="McCluskey K."/>
            <person name="Medina H.R."/>
            <person name="Miralles-Duran A."/>
            <person name="Miyazaki A."/>
            <person name="Munoz-Torres E."/>
            <person name="Oguiza J.A."/>
            <person name="Ohm R."/>
            <person name="Olmedo M."/>
            <person name="Orejas M."/>
            <person name="Ortiz-Castellanos L."/>
            <person name="Pisabarro A.G."/>
            <person name="Rodriguez-Romero J."/>
            <person name="Ruiz-Herrera J."/>
            <person name="Ruiz-Vazquez R."/>
            <person name="Sanz C."/>
            <person name="Schackwitz W."/>
            <person name="Schmutz J."/>
            <person name="Shahriari M."/>
            <person name="Shelest E."/>
            <person name="Silva-Franco F."/>
            <person name="Soanes D."/>
            <person name="Syed K."/>
            <person name="Tagua V.G."/>
            <person name="Talbot N.J."/>
            <person name="Thon M."/>
            <person name="De vries R.P."/>
            <person name="Wiebenga A."/>
            <person name="Yadav J.S."/>
            <person name="Braun E.L."/>
            <person name="Baker S."/>
            <person name="Garre V."/>
            <person name="Horwitz B."/>
            <person name="Torres-Martinez S."/>
            <person name="Idnurm A."/>
            <person name="Herrera-Estrella A."/>
            <person name="Gabaldon T."/>
            <person name="Grigoriev I.V."/>
        </authorList>
    </citation>
    <scope>NUCLEOTIDE SEQUENCE [LARGE SCALE GENOMIC DNA]</scope>
    <source>
        <strain evidence="2">NRRL 1555(-)</strain>
    </source>
</reference>
<organism evidence="1 2">
    <name type="scientific">Phycomyces blakesleeanus (strain ATCC 8743b / DSM 1359 / FGSC 10004 / NBRC 33097 / NRRL 1555)</name>
    <dbReference type="NCBI Taxonomy" id="763407"/>
    <lineage>
        <taxon>Eukaryota</taxon>
        <taxon>Fungi</taxon>
        <taxon>Fungi incertae sedis</taxon>
        <taxon>Mucoromycota</taxon>
        <taxon>Mucoromycotina</taxon>
        <taxon>Mucoromycetes</taxon>
        <taxon>Mucorales</taxon>
        <taxon>Phycomycetaceae</taxon>
        <taxon>Phycomyces</taxon>
    </lineage>
</organism>
<gene>
    <name evidence="1" type="ORF">PHYBLDRAFT_95507</name>
</gene>
<dbReference type="InParanoid" id="A0A167QB02"/>
<sequence>RMSKTVALKSMKLFCKTLTAVFRDEYLRRPNQADTDWILAVGAKREFQEMLGSIDCMH</sequence>